<dbReference type="OrthoDB" id="3365698at2759"/>
<proteinExistence type="predicted"/>
<dbReference type="Proteomes" id="UP000054248">
    <property type="component" value="Unassembled WGS sequence"/>
</dbReference>
<evidence type="ECO:0000313" key="2">
    <source>
        <dbReference type="Proteomes" id="UP000054248"/>
    </source>
</evidence>
<dbReference type="EMBL" id="KN822947">
    <property type="protein sequence ID" value="KIO33657.1"/>
    <property type="molecule type" value="Genomic_DNA"/>
</dbReference>
<dbReference type="AlphaFoldDB" id="A0A0C3MIZ9"/>
<protein>
    <recommendedName>
        <fullName evidence="3">F-box domain-containing protein</fullName>
    </recommendedName>
</protein>
<evidence type="ECO:0000313" key="1">
    <source>
        <dbReference type="EMBL" id="KIO33657.1"/>
    </source>
</evidence>
<evidence type="ECO:0008006" key="3">
    <source>
        <dbReference type="Google" id="ProtNLM"/>
    </source>
</evidence>
<reference evidence="1 2" key="1">
    <citation type="submission" date="2014-04" db="EMBL/GenBank/DDBJ databases">
        <authorList>
            <consortium name="DOE Joint Genome Institute"/>
            <person name="Kuo A."/>
            <person name="Girlanda M."/>
            <person name="Perotto S."/>
            <person name="Kohler A."/>
            <person name="Nagy L.G."/>
            <person name="Floudas D."/>
            <person name="Copeland A."/>
            <person name="Barry K.W."/>
            <person name="Cichocki N."/>
            <person name="Veneault-Fourrey C."/>
            <person name="LaButti K."/>
            <person name="Lindquist E.A."/>
            <person name="Lipzen A."/>
            <person name="Lundell T."/>
            <person name="Morin E."/>
            <person name="Murat C."/>
            <person name="Sun H."/>
            <person name="Tunlid A."/>
            <person name="Henrissat B."/>
            <person name="Grigoriev I.V."/>
            <person name="Hibbett D.S."/>
            <person name="Martin F."/>
            <person name="Nordberg H.P."/>
            <person name="Cantor M.N."/>
            <person name="Hua S.X."/>
        </authorList>
    </citation>
    <scope>NUCLEOTIDE SEQUENCE [LARGE SCALE GENOMIC DNA]</scope>
    <source>
        <strain evidence="1 2">MUT 4182</strain>
    </source>
</reference>
<dbReference type="SUPFAM" id="SSF52047">
    <property type="entry name" value="RNI-like"/>
    <property type="match status" value="1"/>
</dbReference>
<accession>A0A0C3MIZ9</accession>
<dbReference type="Gene3D" id="3.80.10.10">
    <property type="entry name" value="Ribonuclease Inhibitor"/>
    <property type="match status" value="1"/>
</dbReference>
<reference evidence="2" key="2">
    <citation type="submission" date="2015-01" db="EMBL/GenBank/DDBJ databases">
        <title>Evolutionary Origins and Diversification of the Mycorrhizal Mutualists.</title>
        <authorList>
            <consortium name="DOE Joint Genome Institute"/>
            <consortium name="Mycorrhizal Genomics Consortium"/>
            <person name="Kohler A."/>
            <person name="Kuo A."/>
            <person name="Nagy L.G."/>
            <person name="Floudas D."/>
            <person name="Copeland A."/>
            <person name="Barry K.W."/>
            <person name="Cichocki N."/>
            <person name="Veneault-Fourrey C."/>
            <person name="LaButti K."/>
            <person name="Lindquist E.A."/>
            <person name="Lipzen A."/>
            <person name="Lundell T."/>
            <person name="Morin E."/>
            <person name="Murat C."/>
            <person name="Riley R."/>
            <person name="Ohm R."/>
            <person name="Sun H."/>
            <person name="Tunlid A."/>
            <person name="Henrissat B."/>
            <person name="Grigoriev I.V."/>
            <person name="Hibbett D.S."/>
            <person name="Martin F."/>
        </authorList>
    </citation>
    <scope>NUCLEOTIDE SEQUENCE [LARGE SCALE GENOMIC DNA]</scope>
    <source>
        <strain evidence="2">MUT 4182</strain>
    </source>
</reference>
<keyword evidence="2" id="KW-1185">Reference proteome</keyword>
<dbReference type="STRING" id="1051891.A0A0C3MIZ9"/>
<name>A0A0C3MIZ9_9AGAM</name>
<dbReference type="HOGENOM" id="CLU_020999_1_2_1"/>
<dbReference type="InterPro" id="IPR032675">
    <property type="entry name" value="LRR_dom_sf"/>
</dbReference>
<organism evidence="1 2">
    <name type="scientific">Tulasnella calospora MUT 4182</name>
    <dbReference type="NCBI Taxonomy" id="1051891"/>
    <lineage>
        <taxon>Eukaryota</taxon>
        <taxon>Fungi</taxon>
        <taxon>Dikarya</taxon>
        <taxon>Basidiomycota</taxon>
        <taxon>Agaricomycotina</taxon>
        <taxon>Agaricomycetes</taxon>
        <taxon>Cantharellales</taxon>
        <taxon>Tulasnellaceae</taxon>
        <taxon>Tulasnella</taxon>
    </lineage>
</organism>
<sequence>MLTTFINTLPKGLDGFDKSTEDCGSVLGSRSGKWATPPPECLSLVFEARLERIFPKGEFAKETKNDDELCQFISAITQTCRWWRQVALETSRIWSTLILNQSTLPKKLETWLARSKAAPLYINFQGDLVYSTVTSTLLLTSLHKHIHRWGRLRLFLNSPWGMENFFKAVGEKDAPLLERLSLGTERAAWNIGRVSATKIFNGPDSLPKLSEVDLSGVWWDWKETPFRNLRSLSLTRLRNGDELSVEQFKNLLLESQQLTRLRLVGHAVRLGDIFRPMNQTPQPISLPSLNTLLISHYPHPEILNFTLRLIHAPNLKNLRLADLEEGRFRLDFTSTFELLGTGSLSSFERLEVLELRRVACGSGAAWDLFCAKLTNLRDLILRHMRDELPEPRDGYTGFLNSLVPSVGADVTGGWEVRCGNLRSLLVSGCSERPVIDFVEQRLRAGYGISQVMYEGNPDSSIAELATLGVECALRFDAYSGAGTDPWWDDNWNV</sequence>
<gene>
    <name evidence="1" type="ORF">M407DRAFT_186804</name>
</gene>